<dbReference type="Pfam" id="PF12146">
    <property type="entry name" value="Hydrolase_4"/>
    <property type="match status" value="1"/>
</dbReference>
<dbReference type="InterPro" id="IPR029058">
    <property type="entry name" value="AB_hydrolase_fold"/>
</dbReference>
<keyword evidence="3" id="KW-1185">Reference proteome</keyword>
<dbReference type="Gene3D" id="3.40.50.1820">
    <property type="entry name" value="alpha/beta hydrolase"/>
    <property type="match status" value="2"/>
</dbReference>
<reference evidence="2 3" key="1">
    <citation type="submission" date="2024-03" db="EMBL/GenBank/DDBJ databases">
        <title>Complete genome of BD2.</title>
        <authorList>
            <person name="Cao G."/>
        </authorList>
    </citation>
    <scope>NUCLEOTIDE SEQUENCE [LARGE SCALE GENOMIC DNA]</scope>
    <source>
        <strain evidence="2 3">BD2</strain>
    </source>
</reference>
<evidence type="ECO:0000313" key="2">
    <source>
        <dbReference type="EMBL" id="WXL27861.1"/>
    </source>
</evidence>
<dbReference type="SUPFAM" id="SSF53474">
    <property type="entry name" value="alpha/beta-Hydrolases"/>
    <property type="match status" value="1"/>
</dbReference>
<accession>A0ABZ2RT21</accession>
<proteinExistence type="predicted"/>
<dbReference type="GO" id="GO:0016787">
    <property type="term" value="F:hydrolase activity"/>
    <property type="evidence" value="ECO:0007669"/>
    <property type="project" value="UniProtKB-KW"/>
</dbReference>
<feature type="domain" description="Serine aminopeptidase S33" evidence="1">
    <location>
        <begin position="78"/>
        <end position="188"/>
    </location>
</feature>
<organism evidence="2 3">
    <name type="scientific">Ectopseudomonas mendocina</name>
    <name type="common">Pseudomonas mendocina</name>
    <dbReference type="NCBI Taxonomy" id="300"/>
    <lineage>
        <taxon>Bacteria</taxon>
        <taxon>Pseudomonadati</taxon>
        <taxon>Pseudomonadota</taxon>
        <taxon>Gammaproteobacteria</taxon>
        <taxon>Pseudomonadales</taxon>
        <taxon>Pseudomonadaceae</taxon>
        <taxon>Ectopseudomonas</taxon>
    </lineage>
</organism>
<sequence>MRSSSKLFPVALISADFRGDLTEDVYRLKPGNSPDPTVELALTRLGKADQQQRGMPVILLAGSFSNRRFWYSPKGIGLGADLAREGMDVWLVEMRGHGLSPRNRQYLRNTVNDYVRFDLPAIAEFIYELNPQKAHWLGHSLGGVIIAAALGGQHLDQGKIASVMLFGSQVSSGHWALKIPPVEWCARLVLTVRKFLSGPDLKRGPEDEPASLAIEAMRWHGLFGRFRSPERDWWAGLAEVNIPTMAVTAVADRMDPAWGCEKMLNQFGSQAKQLLVLGKANGFSSDFGHVEMLLSKEAQREVWPLIKQWLNHQHPPVMDATATEELQPCSA</sequence>
<evidence type="ECO:0000313" key="3">
    <source>
        <dbReference type="Proteomes" id="UP001476583"/>
    </source>
</evidence>
<name>A0ABZ2RT21_ECTME</name>
<evidence type="ECO:0000259" key="1">
    <source>
        <dbReference type="Pfam" id="PF12146"/>
    </source>
</evidence>
<dbReference type="Proteomes" id="UP001476583">
    <property type="component" value="Chromosome"/>
</dbReference>
<dbReference type="PANTHER" id="PTHR11005">
    <property type="entry name" value="LYSOSOMAL ACID LIPASE-RELATED"/>
    <property type="match status" value="1"/>
</dbReference>
<dbReference type="InterPro" id="IPR022742">
    <property type="entry name" value="Hydrolase_4"/>
</dbReference>
<keyword evidence="2" id="KW-0378">Hydrolase</keyword>
<protein>
    <submittedName>
        <fullName evidence="2">Alpha/beta fold hydrolase</fullName>
    </submittedName>
</protein>
<gene>
    <name evidence="2" type="ORF">WG219_10570</name>
</gene>
<dbReference type="EMBL" id="CP148074">
    <property type="protein sequence ID" value="WXL27861.1"/>
    <property type="molecule type" value="Genomic_DNA"/>
</dbReference>